<dbReference type="OrthoDB" id="69928at2759"/>
<dbReference type="InterPro" id="IPR018834">
    <property type="entry name" value="DNA/RNA-bd_Est1-type"/>
</dbReference>
<feature type="region of interest" description="Disordered" evidence="1">
    <location>
        <begin position="616"/>
        <end position="637"/>
    </location>
</feature>
<protein>
    <submittedName>
        <fullName evidence="4">Uncharacterized protein</fullName>
    </submittedName>
</protein>
<keyword evidence="5" id="KW-1185">Reference proteome</keyword>
<gene>
    <name evidence="4" type="ORF">E8E13_006572</name>
</gene>
<feature type="compositionally biased region" description="Low complexity" evidence="1">
    <location>
        <begin position="764"/>
        <end position="778"/>
    </location>
</feature>
<dbReference type="PANTHER" id="PTHR15696:SF36">
    <property type="entry name" value="NONSENSE-MEDIATED MRNA DECAY FACTOR"/>
    <property type="match status" value="1"/>
</dbReference>
<evidence type="ECO:0000256" key="1">
    <source>
        <dbReference type="SAM" id="MobiDB-lite"/>
    </source>
</evidence>
<sequence>MLQEGMAANIEQLDRRAKAIEQELYRRADGQASCAELAAVLQEYRTACESLTFANYEYAAANEVEQKLWAAHLKVNTIFRQEHKILKRSKDHVVEIRKFQKNYLHFIKASQRYYRQYILNLDAHFDGIPELRKIAQKWKDDASKTSPRPRIPASLRNNVFQSCHQTLIHLGDLSRYRETELVDKDKERNWGPAKGYYDLAAEIYPDSGASHNQLAVVSREDGDHFRSVYHLYRSLACKLPYPQAKSNLETEFKRIIAAWDKGQLISNHKSADGNTGRALVAWFVRLHSKIYKGEEFAAHDELEGEVLSQLAIELKERPLDSILPKIILINLAAEYFATVQMQTGNPPEHIMRTYFYYLRLNVKTFFILLQVLQPELERLSEADDVTHQNGDTARQLSDKITAVARRILPGLRLYSTWFARYWQVLNANIADTLTTVDVQELWKAYAATLTLLTSSFPVDQLPQENYMLEEDTDTLGFQPLVSPDTMKVWYDDEVLKPKWTDVERNHPNVEMLMRIKDLLIDGLLLTQNADAPLDLAGTRFIYREAGLPSELLASPNTRVDGSPVLSPRAVDMPLFPSTAPIPDDQKSFSVAAASESASTTVAKDTAMRSMVDDLVGADDGLDPLPEEDENVPPTPPEQTFEDTAVLNDNLYAPTPFSINDLVNSVKNYKPLSPAPNAAMLSASMPMQRTGSTSSMRGPAHLPSLPDGQWNQHSIWSTGMHGSPNPSSPAMMNGSAFGSRSPMNGTGSAGFHGHVRGESTHSHGSADAPTAATARASRPISGGLGNGAAWGNPNPSNGTWGSFSGSSYNGFQNGYTHDIHMASPLMFSSYQDRAHGSWGRTPPNGQGG</sequence>
<dbReference type="Pfam" id="PF10373">
    <property type="entry name" value="EST1_DNA_bind"/>
    <property type="match status" value="1"/>
</dbReference>
<dbReference type="AlphaFoldDB" id="A0A9P4W9G1"/>
<feature type="domain" description="Telomerase activating protein Est1-like N-terminal" evidence="3">
    <location>
        <begin position="63"/>
        <end position="179"/>
    </location>
</feature>
<dbReference type="InterPro" id="IPR011990">
    <property type="entry name" value="TPR-like_helical_dom_sf"/>
</dbReference>
<evidence type="ECO:0000259" key="3">
    <source>
        <dbReference type="Pfam" id="PF10374"/>
    </source>
</evidence>
<dbReference type="InterPro" id="IPR045153">
    <property type="entry name" value="Est1/Ebs1-like"/>
</dbReference>
<dbReference type="Proteomes" id="UP000801428">
    <property type="component" value="Unassembled WGS sequence"/>
</dbReference>
<dbReference type="SUPFAM" id="SSF48452">
    <property type="entry name" value="TPR-like"/>
    <property type="match status" value="1"/>
</dbReference>
<evidence type="ECO:0000259" key="2">
    <source>
        <dbReference type="Pfam" id="PF10373"/>
    </source>
</evidence>
<feature type="compositionally biased region" description="Acidic residues" evidence="1">
    <location>
        <begin position="616"/>
        <end position="630"/>
    </location>
</feature>
<feature type="compositionally biased region" description="Polar residues" evidence="1">
    <location>
        <begin position="723"/>
        <end position="745"/>
    </location>
</feature>
<organism evidence="4 5">
    <name type="scientific">Curvularia kusanoi</name>
    <name type="common">Cochliobolus kusanoi</name>
    <dbReference type="NCBI Taxonomy" id="90978"/>
    <lineage>
        <taxon>Eukaryota</taxon>
        <taxon>Fungi</taxon>
        <taxon>Dikarya</taxon>
        <taxon>Ascomycota</taxon>
        <taxon>Pezizomycotina</taxon>
        <taxon>Dothideomycetes</taxon>
        <taxon>Pleosporomycetidae</taxon>
        <taxon>Pleosporales</taxon>
        <taxon>Pleosporineae</taxon>
        <taxon>Pleosporaceae</taxon>
        <taxon>Curvularia</taxon>
    </lineage>
</organism>
<comment type="caution">
    <text evidence="4">The sequence shown here is derived from an EMBL/GenBank/DDBJ whole genome shotgun (WGS) entry which is preliminary data.</text>
</comment>
<dbReference type="Pfam" id="PF10374">
    <property type="entry name" value="EST1"/>
    <property type="match status" value="1"/>
</dbReference>
<evidence type="ECO:0000313" key="4">
    <source>
        <dbReference type="EMBL" id="KAF2997977.1"/>
    </source>
</evidence>
<dbReference type="Gene3D" id="1.25.40.10">
    <property type="entry name" value="Tetratricopeptide repeat domain"/>
    <property type="match status" value="1"/>
</dbReference>
<feature type="region of interest" description="Disordered" evidence="1">
    <location>
        <begin position="685"/>
        <end position="792"/>
    </location>
</feature>
<evidence type="ECO:0000313" key="5">
    <source>
        <dbReference type="Proteomes" id="UP000801428"/>
    </source>
</evidence>
<accession>A0A9P4W9G1</accession>
<dbReference type="InterPro" id="IPR019458">
    <property type="entry name" value="Est1-like_N"/>
</dbReference>
<proteinExistence type="predicted"/>
<dbReference type="EMBL" id="SWKU01000021">
    <property type="protein sequence ID" value="KAF2997977.1"/>
    <property type="molecule type" value="Genomic_DNA"/>
</dbReference>
<name>A0A9P4W9G1_CURKU</name>
<reference evidence="4" key="1">
    <citation type="submission" date="2019-04" db="EMBL/GenBank/DDBJ databases">
        <title>Sequencing of skin fungus with MAO and IRED activity.</title>
        <authorList>
            <person name="Marsaioli A.J."/>
            <person name="Bonatto J.M.C."/>
            <person name="Reis Junior O."/>
        </authorList>
    </citation>
    <scope>NUCLEOTIDE SEQUENCE</scope>
    <source>
        <strain evidence="4">30M1</strain>
    </source>
</reference>
<dbReference type="PANTHER" id="PTHR15696">
    <property type="entry name" value="SMG-7 SUPPRESSOR WITH MORPHOLOGICAL EFFECT ON GENITALIA PROTEIN 7"/>
    <property type="match status" value="1"/>
</dbReference>
<feature type="domain" description="DNA/RNA-binding" evidence="2">
    <location>
        <begin position="193"/>
        <end position="482"/>
    </location>
</feature>
<feature type="compositionally biased region" description="Polar residues" evidence="1">
    <location>
        <begin position="685"/>
        <end position="695"/>
    </location>
</feature>